<dbReference type="Pfam" id="PF00933">
    <property type="entry name" value="Glyco_hydro_3"/>
    <property type="match status" value="1"/>
</dbReference>
<dbReference type="Proteomes" id="UP000469559">
    <property type="component" value="Unassembled WGS sequence"/>
</dbReference>
<dbReference type="InterPro" id="IPR001764">
    <property type="entry name" value="Glyco_hydro_3_N"/>
</dbReference>
<dbReference type="PROSITE" id="PS51186">
    <property type="entry name" value="GNAT"/>
    <property type="match status" value="1"/>
</dbReference>
<evidence type="ECO:0000313" key="6">
    <source>
        <dbReference type="EMBL" id="TVY16247.1"/>
    </source>
</evidence>
<dbReference type="Pfam" id="PF00583">
    <property type="entry name" value="Acetyltransf_1"/>
    <property type="match status" value="1"/>
</dbReference>
<feature type="domain" description="N-acetyltransferase" evidence="5">
    <location>
        <begin position="603"/>
        <end position="734"/>
    </location>
</feature>
<dbReference type="OrthoDB" id="4215304at2759"/>
<dbReference type="SUPFAM" id="SSF51445">
    <property type="entry name" value="(Trans)glycosidases"/>
    <property type="match status" value="1"/>
</dbReference>
<organism evidence="6 7">
    <name type="scientific">Lachnellula arida</name>
    <dbReference type="NCBI Taxonomy" id="1316785"/>
    <lineage>
        <taxon>Eukaryota</taxon>
        <taxon>Fungi</taxon>
        <taxon>Dikarya</taxon>
        <taxon>Ascomycota</taxon>
        <taxon>Pezizomycotina</taxon>
        <taxon>Leotiomycetes</taxon>
        <taxon>Helotiales</taxon>
        <taxon>Lachnaceae</taxon>
        <taxon>Lachnellula</taxon>
    </lineage>
</organism>
<dbReference type="CDD" id="cd04301">
    <property type="entry name" value="NAT_SF"/>
    <property type="match status" value="1"/>
</dbReference>
<accession>A0A8T9B983</accession>
<gene>
    <name evidence="6" type="primary">nagZ_0</name>
    <name evidence="6" type="ORF">LARI1_G004353</name>
</gene>
<dbReference type="InterPro" id="IPR000182">
    <property type="entry name" value="GNAT_dom"/>
</dbReference>
<dbReference type="InterPro" id="IPR017853">
    <property type="entry name" value="GH"/>
</dbReference>
<dbReference type="Gene3D" id="3.40.50.1700">
    <property type="entry name" value="Glycoside hydrolase family 3 C-terminal domain"/>
    <property type="match status" value="1"/>
</dbReference>
<dbReference type="PANTHER" id="PTHR30480">
    <property type="entry name" value="BETA-HEXOSAMINIDASE-RELATED"/>
    <property type="match status" value="1"/>
</dbReference>
<dbReference type="GO" id="GO:0005975">
    <property type="term" value="P:carbohydrate metabolic process"/>
    <property type="evidence" value="ECO:0007669"/>
    <property type="project" value="InterPro"/>
</dbReference>
<dbReference type="InterPro" id="IPR036881">
    <property type="entry name" value="Glyco_hydro_3_C_sf"/>
</dbReference>
<dbReference type="PANTHER" id="PTHR30480:SF16">
    <property type="entry name" value="GLYCOSIDE HYDROLASE FAMILY 3 DOMAIN PROTEIN"/>
    <property type="match status" value="1"/>
</dbReference>
<comment type="similarity">
    <text evidence="1">Belongs to the glycosyl hydrolase 3 family.</text>
</comment>
<evidence type="ECO:0000256" key="1">
    <source>
        <dbReference type="ARBA" id="ARBA00005336"/>
    </source>
</evidence>
<dbReference type="PRINTS" id="PR00133">
    <property type="entry name" value="GLHYDRLASE3"/>
</dbReference>
<evidence type="ECO:0000256" key="4">
    <source>
        <dbReference type="ARBA" id="ARBA00023295"/>
    </source>
</evidence>
<keyword evidence="2" id="KW-0378">Hydrolase</keyword>
<evidence type="ECO:0000259" key="5">
    <source>
        <dbReference type="PROSITE" id="PS51186"/>
    </source>
</evidence>
<dbReference type="GO" id="GO:0016747">
    <property type="term" value="F:acyltransferase activity, transferring groups other than amino-acyl groups"/>
    <property type="evidence" value="ECO:0007669"/>
    <property type="project" value="InterPro"/>
</dbReference>
<keyword evidence="3" id="KW-0325">Glycoprotein</keyword>
<dbReference type="Gene3D" id="3.40.630.30">
    <property type="match status" value="1"/>
</dbReference>
<protein>
    <submittedName>
        <fullName evidence="6">Beta-hexosaminidase</fullName>
    </submittedName>
</protein>
<name>A0A8T9B983_9HELO</name>
<evidence type="ECO:0000313" key="7">
    <source>
        <dbReference type="Proteomes" id="UP000469559"/>
    </source>
</evidence>
<evidence type="ECO:0000256" key="3">
    <source>
        <dbReference type="ARBA" id="ARBA00023180"/>
    </source>
</evidence>
<dbReference type="InterPro" id="IPR050226">
    <property type="entry name" value="NagZ_Beta-hexosaminidase"/>
</dbReference>
<keyword evidence="7" id="KW-1185">Reference proteome</keyword>
<dbReference type="GO" id="GO:0004553">
    <property type="term" value="F:hydrolase activity, hydrolyzing O-glycosyl compounds"/>
    <property type="evidence" value="ECO:0007669"/>
    <property type="project" value="InterPro"/>
</dbReference>
<reference evidence="6 7" key="1">
    <citation type="submission" date="2018-05" db="EMBL/GenBank/DDBJ databases">
        <title>Whole genome sequencing for identification of molecular markers to develop diagnostic detection tools for the regulated plant pathogen Lachnellula willkommii.</title>
        <authorList>
            <person name="Giroux E."/>
            <person name="Bilodeau G."/>
        </authorList>
    </citation>
    <scope>NUCLEOTIDE SEQUENCE [LARGE SCALE GENOMIC DNA]</scope>
    <source>
        <strain evidence="6 7">CBS 203.66</strain>
    </source>
</reference>
<dbReference type="InterPro" id="IPR016181">
    <property type="entry name" value="Acyl_CoA_acyltransferase"/>
</dbReference>
<dbReference type="GO" id="GO:0009254">
    <property type="term" value="P:peptidoglycan turnover"/>
    <property type="evidence" value="ECO:0007669"/>
    <property type="project" value="TreeGrafter"/>
</dbReference>
<comment type="caution">
    <text evidence="6">The sequence shown here is derived from an EMBL/GenBank/DDBJ whole genome shotgun (WGS) entry which is preliminary data.</text>
</comment>
<dbReference type="EMBL" id="QGMF01000392">
    <property type="protein sequence ID" value="TVY16247.1"/>
    <property type="molecule type" value="Genomic_DNA"/>
</dbReference>
<dbReference type="SUPFAM" id="SSF55729">
    <property type="entry name" value="Acyl-CoA N-acyltransferases (Nat)"/>
    <property type="match status" value="1"/>
</dbReference>
<evidence type="ECO:0000256" key="2">
    <source>
        <dbReference type="ARBA" id="ARBA00022801"/>
    </source>
</evidence>
<dbReference type="Gene3D" id="3.20.20.300">
    <property type="entry name" value="Glycoside hydrolase, family 3, N-terminal domain"/>
    <property type="match status" value="1"/>
</dbReference>
<keyword evidence="4" id="KW-0326">Glycosidase</keyword>
<proteinExistence type="inferred from homology"/>
<dbReference type="InterPro" id="IPR036962">
    <property type="entry name" value="Glyco_hydro_3_N_sf"/>
</dbReference>
<sequence>MADHENLALPWTESQIRDQVGQSSVVCTFVGVCDFLRGPCLYMSGDSGTIELSASFSDVEQLFIVGFHGLVPSKDIIKLIQEYKVGAVVLFQRNVESASQLLELTRSLQRIARQAGYCRDLFIAIDQENGLVTRIKPPIAAQFPGPMALGATKDASNAYEIAYATAEMLKSFGINMNYAPIADINSEPKNPVIGVRSPSDNPEIVGKYVSEQVHGFTEGGVASCIKHFPGHGDTSVDSHYDLPVISKSMAQMNACELVPFRRAVVEGVGAVMTAHIRMKGIEELAATGEHAEYKDLPASLNPLAIDILRKQLGFKGLIISDCLEMEGVRGPYGTEQAAVMALRAGTDCVMICHTMSAQVGAIESVVEAVKTNALSWKSIEESVHRVGDLKSIFVPSNRLPLPNSTLSRFELRNNLSNRRRELLARGIYAKSTTVVQCSPDIFPLPRNGTSKIVFVNPGKAAAVSGVVESGEVKTRTPYPPVEYINILQAQNQSIKDVQFLEGTSISELEKQLDEADIVILATRNAWLNPAQKSLGLALGKKFGNKLIVIATCEPYDFLDEVEEIQNYIAIYEPTIPAFQSAVNVMFGITTPCGSLPVGLSSNPSVRPVDHNPAKEGIELDSDKVHFLWQEIFPTWPIRRELFKDILLRTNGFHYIHSKGFCLSFLTDGNQGTIAAIGVLPKFRGKGIGTALLAAAHQRLRLESSTSGGLKSLGLGSVFPRFWPGVPVSVAQEDKDFFVNRG</sequence>
<dbReference type="AlphaFoldDB" id="A0A8T9B983"/>